<dbReference type="InterPro" id="IPR042242">
    <property type="entry name" value="RecO_C"/>
</dbReference>
<evidence type="ECO:0000259" key="8">
    <source>
        <dbReference type="Pfam" id="PF11967"/>
    </source>
</evidence>
<evidence type="ECO:0000313" key="10">
    <source>
        <dbReference type="Proteomes" id="UP000539953"/>
    </source>
</evidence>
<keyword evidence="5 7" id="KW-0234">DNA repair</keyword>
<gene>
    <name evidence="7" type="primary">recO</name>
    <name evidence="9" type="ORF">HNQ47_001214</name>
</gene>
<dbReference type="SUPFAM" id="SSF57863">
    <property type="entry name" value="ArfGap/RecO-like zinc finger"/>
    <property type="match status" value="1"/>
</dbReference>
<proteinExistence type="inferred from homology"/>
<dbReference type="Pfam" id="PF11967">
    <property type="entry name" value="RecO_N"/>
    <property type="match status" value="1"/>
</dbReference>
<evidence type="ECO:0000256" key="2">
    <source>
        <dbReference type="ARBA" id="ARBA00021310"/>
    </source>
</evidence>
<evidence type="ECO:0000313" key="9">
    <source>
        <dbReference type="EMBL" id="MBB5183193.1"/>
    </source>
</evidence>
<evidence type="ECO:0000256" key="3">
    <source>
        <dbReference type="ARBA" id="ARBA00022763"/>
    </source>
</evidence>
<keyword evidence="3 7" id="KW-0227">DNA damage</keyword>
<comment type="similarity">
    <text evidence="1 7">Belongs to the RecO family.</text>
</comment>
<evidence type="ECO:0000256" key="5">
    <source>
        <dbReference type="ARBA" id="ARBA00023204"/>
    </source>
</evidence>
<evidence type="ECO:0000256" key="1">
    <source>
        <dbReference type="ARBA" id="ARBA00007452"/>
    </source>
</evidence>
<dbReference type="InterPro" id="IPR003717">
    <property type="entry name" value="RecO"/>
</dbReference>
<dbReference type="GO" id="GO:0043590">
    <property type="term" value="C:bacterial nucleoid"/>
    <property type="evidence" value="ECO:0007669"/>
    <property type="project" value="TreeGrafter"/>
</dbReference>
<dbReference type="Gene3D" id="6.20.220.20">
    <property type="entry name" value="Recombination protein O, zinc-binding domain"/>
    <property type="match status" value="1"/>
</dbReference>
<dbReference type="InterPro" id="IPR012340">
    <property type="entry name" value="NA-bd_OB-fold"/>
</dbReference>
<dbReference type="RefSeq" id="WP_183328491.1">
    <property type="nucleotide sequence ID" value="NZ_JACHHK010000004.1"/>
</dbReference>
<evidence type="ECO:0000256" key="6">
    <source>
        <dbReference type="ARBA" id="ARBA00033409"/>
    </source>
</evidence>
<name>A0A7W8CX49_9FIRM</name>
<dbReference type="InterPro" id="IPR037278">
    <property type="entry name" value="ARFGAP/RecO"/>
</dbReference>
<dbReference type="Gene3D" id="2.40.50.140">
    <property type="entry name" value="Nucleic acid-binding proteins"/>
    <property type="match status" value="1"/>
</dbReference>
<dbReference type="PANTHER" id="PTHR33991">
    <property type="entry name" value="DNA REPAIR PROTEIN RECO"/>
    <property type="match status" value="1"/>
</dbReference>
<dbReference type="Proteomes" id="UP000539953">
    <property type="component" value="Unassembled WGS sequence"/>
</dbReference>
<comment type="caution">
    <text evidence="9">The sequence shown here is derived from an EMBL/GenBank/DDBJ whole genome shotgun (WGS) entry which is preliminary data.</text>
</comment>
<keyword evidence="4 7" id="KW-0233">DNA recombination</keyword>
<dbReference type="GO" id="GO:0006302">
    <property type="term" value="P:double-strand break repair"/>
    <property type="evidence" value="ECO:0007669"/>
    <property type="project" value="TreeGrafter"/>
</dbReference>
<comment type="function">
    <text evidence="7">Involved in DNA repair and RecF pathway recombination.</text>
</comment>
<organism evidence="9 10">
    <name type="scientific">Catenisphaera adipataccumulans</name>
    <dbReference type="NCBI Taxonomy" id="700500"/>
    <lineage>
        <taxon>Bacteria</taxon>
        <taxon>Bacillati</taxon>
        <taxon>Bacillota</taxon>
        <taxon>Erysipelotrichia</taxon>
        <taxon>Erysipelotrichales</taxon>
        <taxon>Erysipelotrichaceae</taxon>
        <taxon>Catenisphaera</taxon>
    </lineage>
</organism>
<protein>
    <recommendedName>
        <fullName evidence="2 7">DNA repair protein RecO</fullName>
    </recommendedName>
    <alternativeName>
        <fullName evidence="6 7">Recombination protein O</fullName>
    </alternativeName>
</protein>
<dbReference type="InterPro" id="IPR022572">
    <property type="entry name" value="DNA_rep/recomb_RecO_N"/>
</dbReference>
<dbReference type="PANTHER" id="PTHR33991:SF1">
    <property type="entry name" value="DNA REPAIR PROTEIN RECO"/>
    <property type="match status" value="1"/>
</dbReference>
<dbReference type="Pfam" id="PF02565">
    <property type="entry name" value="RecO_C"/>
    <property type="match status" value="1"/>
</dbReference>
<sequence length="242" mass="28073">MSWKMTTETEALILSVDAYRENDGLVSALLPDRKIRFLARGIQKNSSKNRMVCQPYSKVSISINERPGKLPMLLYGQVISYAYRIMSDLEMQCVAAGMTECISHMETDPTVYHSLDHMWQAFQKEADNRYGYACLAMAKLLIKNGIAPYTDGCVRCQRTDHLDAFSVREGGFLCQADNRNPVNRRPKADLIKIHSLFHCRGKEEKLLELFHFTLSDWLEWAYWFEYYTQIHLNSVELLKKIQ</sequence>
<feature type="domain" description="DNA replication/recombination mediator RecO N-terminal" evidence="8">
    <location>
        <begin position="5"/>
        <end position="70"/>
    </location>
</feature>
<accession>A0A7W8CX49</accession>
<dbReference type="GO" id="GO:0006310">
    <property type="term" value="P:DNA recombination"/>
    <property type="evidence" value="ECO:0007669"/>
    <property type="project" value="UniProtKB-UniRule"/>
</dbReference>
<dbReference type="NCBIfam" id="TIGR00613">
    <property type="entry name" value="reco"/>
    <property type="match status" value="1"/>
</dbReference>
<dbReference type="HAMAP" id="MF_00201">
    <property type="entry name" value="RecO"/>
    <property type="match status" value="1"/>
</dbReference>
<dbReference type="EMBL" id="JACHHK010000004">
    <property type="protein sequence ID" value="MBB5183193.1"/>
    <property type="molecule type" value="Genomic_DNA"/>
</dbReference>
<dbReference type="Gene3D" id="1.20.1440.120">
    <property type="entry name" value="Recombination protein O, C-terminal domain"/>
    <property type="match status" value="1"/>
</dbReference>
<keyword evidence="10" id="KW-1185">Reference proteome</keyword>
<reference evidence="9 10" key="1">
    <citation type="submission" date="2020-08" db="EMBL/GenBank/DDBJ databases">
        <title>Genomic Encyclopedia of Type Strains, Phase IV (KMG-IV): sequencing the most valuable type-strain genomes for metagenomic binning, comparative biology and taxonomic classification.</title>
        <authorList>
            <person name="Goeker M."/>
        </authorList>
    </citation>
    <scope>NUCLEOTIDE SEQUENCE [LARGE SCALE GENOMIC DNA]</scope>
    <source>
        <strain evidence="9 10">DSM 25799</strain>
    </source>
</reference>
<evidence type="ECO:0000256" key="7">
    <source>
        <dbReference type="HAMAP-Rule" id="MF_00201"/>
    </source>
</evidence>
<dbReference type="AlphaFoldDB" id="A0A7W8CX49"/>
<evidence type="ECO:0000256" key="4">
    <source>
        <dbReference type="ARBA" id="ARBA00023172"/>
    </source>
</evidence>